<evidence type="ECO:0000313" key="3">
    <source>
        <dbReference type="Proteomes" id="UP001218188"/>
    </source>
</evidence>
<dbReference type="EMBL" id="JARJCM010000397">
    <property type="protein sequence ID" value="KAJ7017551.1"/>
    <property type="molecule type" value="Genomic_DNA"/>
</dbReference>
<protein>
    <submittedName>
        <fullName evidence="2">Uncharacterized protein</fullName>
    </submittedName>
</protein>
<keyword evidence="3" id="KW-1185">Reference proteome</keyword>
<dbReference type="AlphaFoldDB" id="A0AAD6RXZ8"/>
<comment type="caution">
    <text evidence="2">The sequence shown here is derived from an EMBL/GenBank/DDBJ whole genome shotgun (WGS) entry which is preliminary data.</text>
</comment>
<evidence type="ECO:0000313" key="2">
    <source>
        <dbReference type="EMBL" id="KAJ7017551.1"/>
    </source>
</evidence>
<feature type="compositionally biased region" description="Acidic residues" evidence="1">
    <location>
        <begin position="104"/>
        <end position="116"/>
    </location>
</feature>
<accession>A0AAD6RXZ8</accession>
<sequence length="116" mass="13303">MSCCKRRHSQRRCTGLGLRGKVGPLGRSWLEGGRAQRGGGCVHPGPVERWDILEGCEREYKMGKLCPHFHWEQKNNDSQYMMEEEELLREILDNAAEEGRPDDESIEIDSGDEFQP</sequence>
<feature type="region of interest" description="Disordered" evidence="1">
    <location>
        <begin position="94"/>
        <end position="116"/>
    </location>
</feature>
<gene>
    <name evidence="2" type="ORF">C8F04DRAFT_1200328</name>
</gene>
<organism evidence="2 3">
    <name type="scientific">Mycena alexandri</name>
    <dbReference type="NCBI Taxonomy" id="1745969"/>
    <lineage>
        <taxon>Eukaryota</taxon>
        <taxon>Fungi</taxon>
        <taxon>Dikarya</taxon>
        <taxon>Basidiomycota</taxon>
        <taxon>Agaricomycotina</taxon>
        <taxon>Agaricomycetes</taxon>
        <taxon>Agaricomycetidae</taxon>
        <taxon>Agaricales</taxon>
        <taxon>Marasmiineae</taxon>
        <taxon>Mycenaceae</taxon>
        <taxon>Mycena</taxon>
    </lineage>
</organism>
<evidence type="ECO:0000256" key="1">
    <source>
        <dbReference type="SAM" id="MobiDB-lite"/>
    </source>
</evidence>
<proteinExistence type="predicted"/>
<feature type="compositionally biased region" description="Basic and acidic residues" evidence="1">
    <location>
        <begin position="94"/>
        <end position="103"/>
    </location>
</feature>
<reference evidence="2" key="1">
    <citation type="submission" date="2023-03" db="EMBL/GenBank/DDBJ databases">
        <title>Massive genome expansion in bonnet fungi (Mycena s.s.) driven by repeated elements and novel gene families across ecological guilds.</title>
        <authorList>
            <consortium name="Lawrence Berkeley National Laboratory"/>
            <person name="Harder C.B."/>
            <person name="Miyauchi S."/>
            <person name="Viragh M."/>
            <person name="Kuo A."/>
            <person name="Thoen E."/>
            <person name="Andreopoulos B."/>
            <person name="Lu D."/>
            <person name="Skrede I."/>
            <person name="Drula E."/>
            <person name="Henrissat B."/>
            <person name="Morin E."/>
            <person name="Kohler A."/>
            <person name="Barry K."/>
            <person name="LaButti K."/>
            <person name="Morin E."/>
            <person name="Salamov A."/>
            <person name="Lipzen A."/>
            <person name="Mereny Z."/>
            <person name="Hegedus B."/>
            <person name="Baldrian P."/>
            <person name="Stursova M."/>
            <person name="Weitz H."/>
            <person name="Taylor A."/>
            <person name="Grigoriev I.V."/>
            <person name="Nagy L.G."/>
            <person name="Martin F."/>
            <person name="Kauserud H."/>
        </authorList>
    </citation>
    <scope>NUCLEOTIDE SEQUENCE</scope>
    <source>
        <strain evidence="2">CBHHK200</strain>
    </source>
</reference>
<name>A0AAD6RXZ8_9AGAR</name>
<dbReference type="Proteomes" id="UP001218188">
    <property type="component" value="Unassembled WGS sequence"/>
</dbReference>